<gene>
    <name evidence="1" type="ORF">SAMN05421687_103121</name>
</gene>
<reference evidence="2" key="1">
    <citation type="submission" date="2017-01" db="EMBL/GenBank/DDBJ databases">
        <authorList>
            <person name="Varghese N."/>
            <person name="Submissions S."/>
        </authorList>
    </citation>
    <scope>NUCLEOTIDE SEQUENCE [LARGE SCALE GENOMIC DNA]</scope>
    <source>
        <strain evidence="2">DSM 23127</strain>
    </source>
</reference>
<accession>A0A1N7J0H3</accession>
<evidence type="ECO:0000313" key="2">
    <source>
        <dbReference type="Proteomes" id="UP000187608"/>
    </source>
</evidence>
<sequence>MSGKVTFKRSAVQSNVEGETTPAFSNLVYVIYDVSPVVKRFSQLRIKSGWQMECREKEVYAISPNQKKEQMMKGIIGDESPLSYIQAASCYHQLNNNIAGLDFVWEEEAVIDDTYVTMLHYLGFWPFGDLSRSMNPLFFYDSLHHPVVIFFTYHREVKNTIVKHIHRFDYEGYGLKYGCRTWAIHNKDQVTVKRIK</sequence>
<evidence type="ECO:0000313" key="1">
    <source>
        <dbReference type="EMBL" id="SIS42868.1"/>
    </source>
</evidence>
<keyword evidence="2" id="KW-1185">Reference proteome</keyword>
<dbReference type="OrthoDB" id="2815576at2"/>
<dbReference type="RefSeq" id="WP_076557628.1">
    <property type="nucleotide sequence ID" value="NZ_FTOC01000003.1"/>
</dbReference>
<proteinExistence type="predicted"/>
<name>A0A1N7J0H3_9BACI</name>
<protein>
    <submittedName>
        <fullName evidence="1">Uncharacterized protein</fullName>
    </submittedName>
</protein>
<dbReference type="Proteomes" id="UP000187608">
    <property type="component" value="Unassembled WGS sequence"/>
</dbReference>
<dbReference type="EMBL" id="FTOC01000003">
    <property type="protein sequence ID" value="SIS42868.1"/>
    <property type="molecule type" value="Genomic_DNA"/>
</dbReference>
<organism evidence="1 2">
    <name type="scientific">Salimicrobium flavidum</name>
    <dbReference type="NCBI Taxonomy" id="570947"/>
    <lineage>
        <taxon>Bacteria</taxon>
        <taxon>Bacillati</taxon>
        <taxon>Bacillota</taxon>
        <taxon>Bacilli</taxon>
        <taxon>Bacillales</taxon>
        <taxon>Bacillaceae</taxon>
        <taxon>Salimicrobium</taxon>
    </lineage>
</organism>
<dbReference type="AlphaFoldDB" id="A0A1N7J0H3"/>